<proteinExistence type="predicted"/>
<evidence type="ECO:0000313" key="2">
    <source>
        <dbReference type="Proteomes" id="UP001311232"/>
    </source>
</evidence>
<dbReference type="Proteomes" id="UP001311232">
    <property type="component" value="Unassembled WGS sequence"/>
</dbReference>
<name>A0AAV9RAJ9_9TELE</name>
<keyword evidence="2" id="KW-1185">Reference proteome</keyword>
<dbReference type="EMBL" id="JAHHUM010002044">
    <property type="protein sequence ID" value="KAK5606911.1"/>
    <property type="molecule type" value="Genomic_DNA"/>
</dbReference>
<dbReference type="AlphaFoldDB" id="A0AAV9RAJ9"/>
<gene>
    <name evidence="1" type="ORF">CRENBAI_013689</name>
</gene>
<sequence length="126" mass="14401">MLHLHSSLHSPTECTISVFLETKSKGKIFKNMECNWITMHYTNKACGDKFAWCLVLQTITPVAIESVVQFIRNCLLESVLNKKMVKSHKSSERQTFPSHLLTVLAQIQNQKMHLSCLTAKHLMMAL</sequence>
<accession>A0AAV9RAJ9</accession>
<organism evidence="1 2">
    <name type="scientific">Crenichthys baileyi</name>
    <name type="common">White River springfish</name>
    <dbReference type="NCBI Taxonomy" id="28760"/>
    <lineage>
        <taxon>Eukaryota</taxon>
        <taxon>Metazoa</taxon>
        <taxon>Chordata</taxon>
        <taxon>Craniata</taxon>
        <taxon>Vertebrata</taxon>
        <taxon>Euteleostomi</taxon>
        <taxon>Actinopterygii</taxon>
        <taxon>Neopterygii</taxon>
        <taxon>Teleostei</taxon>
        <taxon>Neoteleostei</taxon>
        <taxon>Acanthomorphata</taxon>
        <taxon>Ovalentaria</taxon>
        <taxon>Atherinomorphae</taxon>
        <taxon>Cyprinodontiformes</taxon>
        <taxon>Goodeidae</taxon>
        <taxon>Crenichthys</taxon>
    </lineage>
</organism>
<comment type="caution">
    <text evidence="1">The sequence shown here is derived from an EMBL/GenBank/DDBJ whole genome shotgun (WGS) entry which is preliminary data.</text>
</comment>
<protein>
    <submittedName>
        <fullName evidence="1">Uncharacterized protein</fullName>
    </submittedName>
</protein>
<reference evidence="1 2" key="1">
    <citation type="submission" date="2021-06" db="EMBL/GenBank/DDBJ databases">
        <authorList>
            <person name="Palmer J.M."/>
        </authorList>
    </citation>
    <scope>NUCLEOTIDE SEQUENCE [LARGE SCALE GENOMIC DNA]</scope>
    <source>
        <strain evidence="1 2">MEX-2019</strain>
        <tissue evidence="1">Muscle</tissue>
    </source>
</reference>
<evidence type="ECO:0000313" key="1">
    <source>
        <dbReference type="EMBL" id="KAK5606911.1"/>
    </source>
</evidence>